<feature type="transmembrane region" description="Helical" evidence="1">
    <location>
        <begin position="64"/>
        <end position="90"/>
    </location>
</feature>
<evidence type="ECO:0000313" key="3">
    <source>
        <dbReference type="Proteomes" id="UP001164705"/>
    </source>
</evidence>
<gene>
    <name evidence="2" type="ORF">N7U66_14175</name>
</gene>
<keyword evidence="1" id="KW-1133">Transmembrane helix</keyword>
<reference evidence="2" key="1">
    <citation type="submission" date="2022-11" db="EMBL/GenBank/DDBJ databases">
        <title>Lacinutrix neustonica HL-RS19T sp. nov., isolated from the surface microlayer sample of brackish Lake Shihwa.</title>
        <authorList>
            <person name="Choi J.Y."/>
            <person name="Hwang C.Y."/>
        </authorList>
    </citation>
    <scope>NUCLEOTIDE SEQUENCE</scope>
    <source>
        <strain evidence="2">HL-RS19</strain>
    </source>
</reference>
<dbReference type="RefSeq" id="WP_267675869.1">
    <property type="nucleotide sequence ID" value="NZ_CP113088.1"/>
</dbReference>
<proteinExistence type="predicted"/>
<dbReference type="AlphaFoldDB" id="A0A9E8MUP7"/>
<dbReference type="Proteomes" id="UP001164705">
    <property type="component" value="Chromosome"/>
</dbReference>
<evidence type="ECO:0000256" key="1">
    <source>
        <dbReference type="SAM" id="Phobius"/>
    </source>
</evidence>
<keyword evidence="1" id="KW-0812">Transmembrane</keyword>
<name>A0A9E8MUP7_9FLAO</name>
<accession>A0A9E8MUP7</accession>
<keyword evidence="3" id="KW-1185">Reference proteome</keyword>
<feature type="transmembrane region" description="Helical" evidence="1">
    <location>
        <begin position="7"/>
        <end position="28"/>
    </location>
</feature>
<dbReference type="KEGG" id="lnu:N7U66_14175"/>
<protein>
    <submittedName>
        <fullName evidence="2">DUF4199 domain-containing protein</fullName>
    </submittedName>
</protein>
<evidence type="ECO:0000313" key="2">
    <source>
        <dbReference type="EMBL" id="WAC01254.1"/>
    </source>
</evidence>
<organism evidence="2 3">
    <name type="scientific">Lacinutrix neustonica</name>
    <dbReference type="NCBI Taxonomy" id="2980107"/>
    <lineage>
        <taxon>Bacteria</taxon>
        <taxon>Pseudomonadati</taxon>
        <taxon>Bacteroidota</taxon>
        <taxon>Flavobacteriia</taxon>
        <taxon>Flavobacteriales</taxon>
        <taxon>Flavobacteriaceae</taxon>
        <taxon>Lacinutrix</taxon>
    </lineage>
</organism>
<dbReference type="Pfam" id="PF13858">
    <property type="entry name" value="DUF4199"/>
    <property type="match status" value="1"/>
</dbReference>
<keyword evidence="1" id="KW-0472">Membrane</keyword>
<sequence length="163" mass="18216">MKNITLPIRFGLVMSASLIAFFLFLALFNLHTNPIFSLGNGLIIGFGIFETIRYHKLEKGKNFSYSSGFTVGILSGFIATIVFTVFFLIYATEINPDFLLELLTVFERDYQVGIGLVVFVVAIMGFSTTVVLTLTGMQYFKNSGNMPHNNESTDRETNLKKVS</sequence>
<dbReference type="InterPro" id="IPR025250">
    <property type="entry name" value="DUF4199"/>
</dbReference>
<dbReference type="EMBL" id="CP113088">
    <property type="protein sequence ID" value="WAC01254.1"/>
    <property type="molecule type" value="Genomic_DNA"/>
</dbReference>
<feature type="transmembrane region" description="Helical" evidence="1">
    <location>
        <begin position="34"/>
        <end position="52"/>
    </location>
</feature>
<feature type="transmembrane region" description="Helical" evidence="1">
    <location>
        <begin position="110"/>
        <end position="134"/>
    </location>
</feature>